<organism evidence="2 3">
    <name type="scientific">Pseudopithomyces chartarum</name>
    <dbReference type="NCBI Taxonomy" id="1892770"/>
    <lineage>
        <taxon>Eukaryota</taxon>
        <taxon>Fungi</taxon>
        <taxon>Dikarya</taxon>
        <taxon>Ascomycota</taxon>
        <taxon>Pezizomycotina</taxon>
        <taxon>Dothideomycetes</taxon>
        <taxon>Pleosporomycetidae</taxon>
        <taxon>Pleosporales</taxon>
        <taxon>Massarineae</taxon>
        <taxon>Didymosphaeriaceae</taxon>
        <taxon>Pseudopithomyces</taxon>
    </lineage>
</organism>
<keyword evidence="3" id="KW-1185">Reference proteome</keyword>
<dbReference type="EMBL" id="WVTA01000013">
    <property type="protein sequence ID" value="KAK3202762.1"/>
    <property type="molecule type" value="Genomic_DNA"/>
</dbReference>
<feature type="region of interest" description="Disordered" evidence="1">
    <location>
        <begin position="191"/>
        <end position="249"/>
    </location>
</feature>
<feature type="compositionally biased region" description="Polar residues" evidence="1">
    <location>
        <begin position="213"/>
        <end position="226"/>
    </location>
</feature>
<name>A0AAN6RDQ8_9PLEO</name>
<evidence type="ECO:0000313" key="3">
    <source>
        <dbReference type="Proteomes" id="UP001280581"/>
    </source>
</evidence>
<sequence>MAPKKRKASSEDLSADHRRRKIAKRDKNAPDDGDTLPPEGPSKSTNSTKGAKASDVVDKNVSLIGLPGDDRVLLLAGDDEGTLNVTLQHHPSEEEEHAVEPEKVTKTASIRIIRRTDRGDISELFLVLPPNGLVWVNNKDFPNTTTEDDSSDQYIGPLGEFAIVELLHAPIFLWRNRTDILSNKTAAIPSKRSKVRNPLPEGMSAKVTFNRPGANTSNESRSSNRPGSEDDLHMTGGTESRVGRENEHVQEGLEQGALAALEDIINPVILAVSSLQKGQNEGFSVDIDGILIRPGRPWIFPLRLFCATVLAIMQFVESDNDRRITIHILDPMQHNPNQSARGHIWHAATGSDTLQHWLTGLGLDLEEIKTVLPNNAYWVDSPEGLDDHEAYAITALNAWVLAMGLNLNPDWKPPDTGSGGNGTPTGHVLYSRSVFSQEADRLISLARSGSNLDWEILYQFFREQNYVIDNGPPQENRRFNLETVGTPDFKNSQLNAQSQEAAQLKAYRLAEDGMNRIRAARESVFAQTNDLRVNFTDSKRIHSETFPSKEAAEKFDPCWHLQTRLEQLGQSYESGALLDHTDINLDRIFSSVSAVSQAIAHTAGYAADFECIDYTDNNFPRKLPYSGSRLLLLPYVLDCLYLQTSNGHQINRNVLVVIQPLPNGSGRTFTIHVFDHAPWLYSRDLRRSAYESLRKHLMELTGCENIEIKGDDISWVVDPPPCGLELWQLSYYTILNAWSICLGFHMNQDFRAEEGFFEQAAQIARLVRDGLADWKLISSFLR</sequence>
<gene>
    <name evidence="2" type="ORF">GRF29_154g601546</name>
</gene>
<accession>A0AAN6RDQ8</accession>
<feature type="region of interest" description="Disordered" evidence="1">
    <location>
        <begin position="1"/>
        <end position="54"/>
    </location>
</feature>
<comment type="caution">
    <text evidence="2">The sequence shown here is derived from an EMBL/GenBank/DDBJ whole genome shotgun (WGS) entry which is preliminary data.</text>
</comment>
<dbReference type="Proteomes" id="UP001280581">
    <property type="component" value="Unassembled WGS sequence"/>
</dbReference>
<evidence type="ECO:0000313" key="2">
    <source>
        <dbReference type="EMBL" id="KAK3202762.1"/>
    </source>
</evidence>
<proteinExistence type="predicted"/>
<protein>
    <submittedName>
        <fullName evidence="2">Uncharacterized protein</fullName>
    </submittedName>
</protein>
<reference evidence="2 3" key="1">
    <citation type="submission" date="2021-02" db="EMBL/GenBank/DDBJ databases">
        <title>Genome assembly of Pseudopithomyces chartarum.</title>
        <authorList>
            <person name="Jauregui R."/>
            <person name="Singh J."/>
            <person name="Voisey C."/>
        </authorList>
    </citation>
    <scope>NUCLEOTIDE SEQUENCE [LARGE SCALE GENOMIC DNA]</scope>
    <source>
        <strain evidence="2 3">AGR01</strain>
    </source>
</reference>
<evidence type="ECO:0000256" key="1">
    <source>
        <dbReference type="SAM" id="MobiDB-lite"/>
    </source>
</evidence>
<dbReference type="AlphaFoldDB" id="A0AAN6RDQ8"/>